<reference evidence="4 5" key="1">
    <citation type="submission" date="2018-09" db="EMBL/GenBank/DDBJ databases">
        <title>Genomic investigation of the strawberry pathogen Phytophthora fragariae indicates pathogenicity is determined by transcriptional variation in three key races.</title>
        <authorList>
            <person name="Adams T.M."/>
            <person name="Armitage A.D."/>
            <person name="Sobczyk M.K."/>
            <person name="Bates H.J."/>
            <person name="Dunwell J.M."/>
            <person name="Nellist C.F."/>
            <person name="Harrison R.J."/>
        </authorList>
    </citation>
    <scope>NUCLEOTIDE SEQUENCE [LARGE SCALE GENOMIC DNA]</scope>
    <source>
        <strain evidence="3 5">BC-23</strain>
        <strain evidence="2 6">ONT-3</strain>
        <strain evidence="1 4">SCRP245</strain>
    </source>
</reference>
<dbReference type="EMBL" id="QXGC01000260">
    <property type="protein sequence ID" value="KAE9242808.1"/>
    <property type="molecule type" value="Genomic_DNA"/>
</dbReference>
<name>A0A6A3M5P7_9STRA</name>
<evidence type="ECO:0000313" key="4">
    <source>
        <dbReference type="Proteomes" id="UP000460718"/>
    </source>
</evidence>
<comment type="caution">
    <text evidence="1">The sequence shown here is derived from an EMBL/GenBank/DDBJ whole genome shotgun (WGS) entry which is preliminary data.</text>
</comment>
<accession>A0A6A3M5P7</accession>
<dbReference type="EMBL" id="QXFW01000135">
    <property type="protein sequence ID" value="KAE9023603.1"/>
    <property type="molecule type" value="Genomic_DNA"/>
</dbReference>
<gene>
    <name evidence="3" type="ORF">PF004_g6455</name>
    <name evidence="2" type="ORF">PF010_g5031</name>
    <name evidence="1" type="ORF">PF011_g3893</name>
</gene>
<evidence type="ECO:0000313" key="1">
    <source>
        <dbReference type="EMBL" id="KAE9023603.1"/>
    </source>
</evidence>
<evidence type="ECO:0000313" key="2">
    <source>
        <dbReference type="EMBL" id="KAE9127079.1"/>
    </source>
</evidence>
<evidence type="ECO:0000313" key="6">
    <source>
        <dbReference type="Proteomes" id="UP000488956"/>
    </source>
</evidence>
<protein>
    <submittedName>
        <fullName evidence="1">Uncharacterized protein</fullName>
    </submittedName>
</protein>
<sequence>MRPIMLVEHGKAESNTTVIRVSGQRVGSSNLERKANEVSESFHDPGQLCLHQMMQPSAAKQIVPVTKTVCNHPLYMAFCKSAFDGC</sequence>
<organism evidence="1 4">
    <name type="scientific">Phytophthora fragariae</name>
    <dbReference type="NCBI Taxonomy" id="53985"/>
    <lineage>
        <taxon>Eukaryota</taxon>
        <taxon>Sar</taxon>
        <taxon>Stramenopiles</taxon>
        <taxon>Oomycota</taxon>
        <taxon>Peronosporomycetes</taxon>
        <taxon>Peronosporales</taxon>
        <taxon>Peronosporaceae</taxon>
        <taxon>Phytophthora</taxon>
    </lineage>
</organism>
<dbReference type="Proteomes" id="UP000476176">
    <property type="component" value="Unassembled WGS sequence"/>
</dbReference>
<dbReference type="AlphaFoldDB" id="A0A6A3M5P7"/>
<evidence type="ECO:0000313" key="5">
    <source>
        <dbReference type="Proteomes" id="UP000476176"/>
    </source>
</evidence>
<dbReference type="Proteomes" id="UP000488956">
    <property type="component" value="Unassembled WGS sequence"/>
</dbReference>
<dbReference type="Proteomes" id="UP000460718">
    <property type="component" value="Unassembled WGS sequence"/>
</dbReference>
<evidence type="ECO:0000313" key="3">
    <source>
        <dbReference type="EMBL" id="KAE9242808.1"/>
    </source>
</evidence>
<dbReference type="EMBL" id="QXFX01000181">
    <property type="protein sequence ID" value="KAE9127079.1"/>
    <property type="molecule type" value="Genomic_DNA"/>
</dbReference>
<proteinExistence type="predicted"/>